<name>A0A2M6YRP7_9BACT</name>
<dbReference type="CDD" id="cd00392">
    <property type="entry name" value="Ribosomal_L13"/>
    <property type="match status" value="1"/>
</dbReference>
<dbReference type="GO" id="GO:1990904">
    <property type="term" value="C:ribonucleoprotein complex"/>
    <property type="evidence" value="ECO:0007669"/>
    <property type="project" value="UniProtKB-KW"/>
</dbReference>
<dbReference type="InterPro" id="IPR005822">
    <property type="entry name" value="Ribosomal_uL13"/>
</dbReference>
<evidence type="ECO:0000256" key="2">
    <source>
        <dbReference type="ARBA" id="ARBA00022980"/>
    </source>
</evidence>
<dbReference type="GO" id="GO:0005840">
    <property type="term" value="C:ribosome"/>
    <property type="evidence" value="ECO:0007669"/>
    <property type="project" value="UniProtKB-KW"/>
</dbReference>
<dbReference type="PROSITE" id="PS00783">
    <property type="entry name" value="RIBOSOMAL_L13"/>
    <property type="match status" value="1"/>
</dbReference>
<dbReference type="SUPFAM" id="SSF52161">
    <property type="entry name" value="Ribosomal protein L13"/>
    <property type="match status" value="1"/>
</dbReference>
<dbReference type="HAMAP" id="MF_01366">
    <property type="entry name" value="Ribosomal_uL13"/>
    <property type="match status" value="1"/>
</dbReference>
<dbReference type="GO" id="GO:0017148">
    <property type="term" value="P:negative regulation of translation"/>
    <property type="evidence" value="ECO:0007669"/>
    <property type="project" value="TreeGrafter"/>
</dbReference>
<keyword evidence="3 4" id="KW-0687">Ribonucleoprotein</keyword>
<gene>
    <name evidence="4 6" type="primary">rplM</name>
    <name evidence="7" type="ORF">COT03_01030</name>
</gene>
<comment type="subunit">
    <text evidence="4">Part of the 50S ribosomal subunit.</text>
</comment>
<dbReference type="PANTHER" id="PTHR11545:SF2">
    <property type="entry name" value="LARGE RIBOSOMAL SUBUNIT PROTEIN UL13M"/>
    <property type="match status" value="1"/>
</dbReference>
<dbReference type="GO" id="GO:0006412">
    <property type="term" value="P:translation"/>
    <property type="evidence" value="ECO:0007669"/>
    <property type="project" value="UniProtKB-UniRule"/>
</dbReference>
<evidence type="ECO:0000313" key="7">
    <source>
        <dbReference type="EMBL" id="PIU35808.1"/>
    </source>
</evidence>
<evidence type="ECO:0000256" key="3">
    <source>
        <dbReference type="ARBA" id="ARBA00023274"/>
    </source>
</evidence>
<dbReference type="GO" id="GO:0003735">
    <property type="term" value="F:structural constituent of ribosome"/>
    <property type="evidence" value="ECO:0007669"/>
    <property type="project" value="InterPro"/>
</dbReference>
<proteinExistence type="inferred from homology"/>
<accession>A0A2M6YRP7</accession>
<evidence type="ECO:0000256" key="5">
    <source>
        <dbReference type="RuleBase" id="RU003877"/>
    </source>
</evidence>
<dbReference type="Pfam" id="PF00572">
    <property type="entry name" value="Ribosomal_L13"/>
    <property type="match status" value="1"/>
</dbReference>
<evidence type="ECO:0000256" key="1">
    <source>
        <dbReference type="ARBA" id="ARBA00006227"/>
    </source>
</evidence>
<comment type="similarity">
    <text evidence="1 4 5">Belongs to the universal ribosomal protein uL13 family.</text>
</comment>
<protein>
    <recommendedName>
        <fullName evidence="4">Large ribosomal subunit protein uL13</fullName>
    </recommendedName>
</protein>
<comment type="function">
    <text evidence="4 6">This protein is one of the early assembly proteins of the 50S ribosomal subunit, although it is not seen to bind rRNA by itself. It is important during the early stages of 50S assembly.</text>
</comment>
<keyword evidence="2 4" id="KW-0689">Ribosomal protein</keyword>
<dbReference type="InterPro" id="IPR023563">
    <property type="entry name" value="Ribosomal_uL13_CS"/>
</dbReference>
<dbReference type="InterPro" id="IPR005823">
    <property type="entry name" value="Ribosomal_uL13_bac-type"/>
</dbReference>
<reference evidence="8" key="1">
    <citation type="submission" date="2017-09" db="EMBL/GenBank/DDBJ databases">
        <title>Depth-based differentiation of microbial function through sediment-hosted aquifers and enrichment of novel symbionts in the deep terrestrial subsurface.</title>
        <authorList>
            <person name="Probst A.J."/>
            <person name="Ladd B."/>
            <person name="Jarett J.K."/>
            <person name="Geller-Mcgrath D.E."/>
            <person name="Sieber C.M.K."/>
            <person name="Emerson J.B."/>
            <person name="Anantharaman K."/>
            <person name="Thomas B.C."/>
            <person name="Malmstrom R."/>
            <person name="Stieglmeier M."/>
            <person name="Klingl A."/>
            <person name="Woyke T."/>
            <person name="Ryan C.M."/>
            <person name="Banfield J.F."/>
        </authorList>
    </citation>
    <scope>NUCLEOTIDE SEQUENCE [LARGE SCALE GENOMIC DNA]</scope>
</reference>
<dbReference type="Proteomes" id="UP000229502">
    <property type="component" value="Unassembled WGS sequence"/>
</dbReference>
<organism evidence="7 8">
    <name type="scientific">Candidatus Shapirobacteria bacterium CG07_land_8_20_14_0_80_39_18</name>
    <dbReference type="NCBI Taxonomy" id="1974882"/>
    <lineage>
        <taxon>Bacteria</taxon>
        <taxon>Candidatus Shapironibacteriota</taxon>
    </lineage>
</organism>
<evidence type="ECO:0000256" key="4">
    <source>
        <dbReference type="HAMAP-Rule" id="MF_01366"/>
    </source>
</evidence>
<dbReference type="PIRSF" id="PIRSF002181">
    <property type="entry name" value="Ribosomal_L13"/>
    <property type="match status" value="1"/>
</dbReference>
<dbReference type="Gene3D" id="3.90.1180.10">
    <property type="entry name" value="Ribosomal protein L13"/>
    <property type="match status" value="1"/>
</dbReference>
<dbReference type="EMBL" id="PEWZ01000054">
    <property type="protein sequence ID" value="PIU35808.1"/>
    <property type="molecule type" value="Genomic_DNA"/>
</dbReference>
<dbReference type="PANTHER" id="PTHR11545">
    <property type="entry name" value="RIBOSOMAL PROTEIN L13"/>
    <property type="match status" value="1"/>
</dbReference>
<evidence type="ECO:0000256" key="6">
    <source>
        <dbReference type="RuleBase" id="RU003878"/>
    </source>
</evidence>
<dbReference type="GO" id="GO:0003729">
    <property type="term" value="F:mRNA binding"/>
    <property type="evidence" value="ECO:0007669"/>
    <property type="project" value="TreeGrafter"/>
</dbReference>
<dbReference type="NCBIfam" id="TIGR01066">
    <property type="entry name" value="rplM_bact"/>
    <property type="match status" value="1"/>
</dbReference>
<comment type="caution">
    <text evidence="7">The sequence shown here is derived from an EMBL/GenBank/DDBJ whole genome shotgun (WGS) entry which is preliminary data.</text>
</comment>
<dbReference type="InterPro" id="IPR036899">
    <property type="entry name" value="Ribosomal_uL13_sf"/>
</dbReference>
<dbReference type="AlphaFoldDB" id="A0A2M6YRP7"/>
<evidence type="ECO:0000313" key="8">
    <source>
        <dbReference type="Proteomes" id="UP000229502"/>
    </source>
</evidence>
<sequence>MIRSTKKSEIKINWHLIDAKGQVLGRLACRITPLLTGKRKPYFVRNLDCGDHLVVINAKDILVTGKKEKEKFYYSYSGYPGGLKKISLAQMRERFPERIIINAVSKMLPNNKLRASWLKKLHVFGGSDHPYKDKFKTSEVKK</sequence>